<evidence type="ECO:0000256" key="9">
    <source>
        <dbReference type="ARBA" id="ARBA00049660"/>
    </source>
</evidence>
<comment type="caution">
    <text evidence="11">The sequence shown here is derived from an EMBL/GenBank/DDBJ whole genome shotgun (WGS) entry which is preliminary data.</text>
</comment>
<protein>
    <submittedName>
        <fullName evidence="11">Formate transporter FocA</fullName>
    </submittedName>
</protein>
<comment type="subcellular location">
    <subcellularLocation>
        <location evidence="1">Cell inner membrane</location>
        <topology evidence="1">Multi-pass membrane protein</topology>
    </subcellularLocation>
</comment>
<dbReference type="GO" id="GO:0015499">
    <property type="term" value="F:formate transmembrane transporter activity"/>
    <property type="evidence" value="ECO:0007669"/>
    <property type="project" value="TreeGrafter"/>
</dbReference>
<keyword evidence="6 10" id="KW-1133">Transmembrane helix</keyword>
<keyword evidence="5 10" id="KW-0812">Transmembrane</keyword>
<evidence type="ECO:0000256" key="7">
    <source>
        <dbReference type="ARBA" id="ARBA00023136"/>
    </source>
</evidence>
<dbReference type="PANTHER" id="PTHR30520:SF10">
    <property type="entry name" value="FORMATE CHANNEL FOCA-RELATED"/>
    <property type="match status" value="1"/>
</dbReference>
<evidence type="ECO:0000313" key="12">
    <source>
        <dbReference type="Proteomes" id="UP001138997"/>
    </source>
</evidence>
<dbReference type="InterPro" id="IPR024002">
    <property type="entry name" value="For/NO2_transpt_CS"/>
</dbReference>
<evidence type="ECO:0000256" key="1">
    <source>
        <dbReference type="ARBA" id="ARBA00004429"/>
    </source>
</evidence>
<reference evidence="11" key="1">
    <citation type="submission" date="2021-11" db="EMBL/GenBank/DDBJ databases">
        <title>Streptomyces corallinus and Kineosporia corallina sp. nov., two new coral-derived marine actinobacteria.</title>
        <authorList>
            <person name="Buangrab K."/>
            <person name="Sutthacheep M."/>
            <person name="Yeemin T."/>
            <person name="Harunari E."/>
            <person name="Igarashi Y."/>
            <person name="Sripreechasak P."/>
            <person name="Kanchanasin P."/>
            <person name="Tanasupawat S."/>
            <person name="Phongsopitanun W."/>
        </authorList>
    </citation>
    <scope>NUCLEOTIDE SEQUENCE</scope>
    <source>
        <strain evidence="11">JCM 31032</strain>
    </source>
</reference>
<dbReference type="Pfam" id="PF01226">
    <property type="entry name" value="Form_Nir_trans"/>
    <property type="match status" value="1"/>
</dbReference>
<comment type="similarity">
    <text evidence="9">Belongs to the FNT transporter (TC 1.A.16) family.</text>
</comment>
<feature type="transmembrane region" description="Helical" evidence="10">
    <location>
        <begin position="170"/>
        <end position="190"/>
    </location>
</feature>
<evidence type="ECO:0000256" key="3">
    <source>
        <dbReference type="ARBA" id="ARBA00022475"/>
    </source>
</evidence>
<accession>A0A9X1SZA3</accession>
<dbReference type="AlphaFoldDB" id="A0A9X1SZA3"/>
<keyword evidence="2" id="KW-0813">Transport</keyword>
<gene>
    <name evidence="11" type="ORF">LR394_40780</name>
</gene>
<feature type="transmembrane region" description="Helical" evidence="10">
    <location>
        <begin position="84"/>
        <end position="111"/>
    </location>
</feature>
<dbReference type="NCBIfam" id="TIGR00790">
    <property type="entry name" value="fnt"/>
    <property type="match status" value="1"/>
</dbReference>
<keyword evidence="4" id="KW-0997">Cell inner membrane</keyword>
<feature type="transmembrane region" description="Helical" evidence="10">
    <location>
        <begin position="260"/>
        <end position="286"/>
    </location>
</feature>
<keyword evidence="7 10" id="KW-0472">Membrane</keyword>
<evidence type="ECO:0000256" key="5">
    <source>
        <dbReference type="ARBA" id="ARBA00022692"/>
    </source>
</evidence>
<evidence type="ECO:0000256" key="6">
    <source>
        <dbReference type="ARBA" id="ARBA00022989"/>
    </source>
</evidence>
<dbReference type="Proteomes" id="UP001138997">
    <property type="component" value="Unassembled WGS sequence"/>
</dbReference>
<keyword evidence="12" id="KW-1185">Reference proteome</keyword>
<comment type="catalytic activity">
    <reaction evidence="8">
        <text>formate(in) = formate(out)</text>
        <dbReference type="Rhea" id="RHEA:29679"/>
        <dbReference type="ChEBI" id="CHEBI:15740"/>
    </reaction>
</comment>
<feature type="transmembrane region" description="Helical" evidence="10">
    <location>
        <begin position="202"/>
        <end position="222"/>
    </location>
</feature>
<organism evidence="11 12">
    <name type="scientific">Kineosporia babensis</name>
    <dbReference type="NCBI Taxonomy" id="499548"/>
    <lineage>
        <taxon>Bacteria</taxon>
        <taxon>Bacillati</taxon>
        <taxon>Actinomycetota</taxon>
        <taxon>Actinomycetes</taxon>
        <taxon>Kineosporiales</taxon>
        <taxon>Kineosporiaceae</taxon>
        <taxon>Kineosporia</taxon>
    </lineage>
</organism>
<keyword evidence="3" id="KW-1003">Cell membrane</keyword>
<dbReference type="Gene3D" id="1.20.1080.10">
    <property type="entry name" value="Glycerol uptake facilitator protein"/>
    <property type="match status" value="1"/>
</dbReference>
<dbReference type="RefSeq" id="WP_231450095.1">
    <property type="nucleotide sequence ID" value="NZ_JAJOMB010000054.1"/>
</dbReference>
<evidence type="ECO:0000256" key="4">
    <source>
        <dbReference type="ARBA" id="ARBA00022519"/>
    </source>
</evidence>
<dbReference type="PANTHER" id="PTHR30520">
    <property type="entry name" value="FORMATE TRANSPORTER-RELATED"/>
    <property type="match status" value="1"/>
</dbReference>
<evidence type="ECO:0000256" key="8">
    <source>
        <dbReference type="ARBA" id="ARBA00035914"/>
    </source>
</evidence>
<evidence type="ECO:0000256" key="10">
    <source>
        <dbReference type="SAM" id="Phobius"/>
    </source>
</evidence>
<feature type="transmembrane region" description="Helical" evidence="10">
    <location>
        <begin position="42"/>
        <end position="64"/>
    </location>
</feature>
<dbReference type="GO" id="GO:0005886">
    <property type="term" value="C:plasma membrane"/>
    <property type="evidence" value="ECO:0007669"/>
    <property type="project" value="UniProtKB-SubCell"/>
</dbReference>
<dbReference type="EMBL" id="JAJOMB010000054">
    <property type="protein sequence ID" value="MCD5317245.1"/>
    <property type="molecule type" value="Genomic_DNA"/>
</dbReference>
<sequence>MASTTSSPAVPATPDALVPREIAQKAVSVGVAKAGGHPLTTFALAVLAGVFVALGAMFATIAISTAPESVGLPYGLSKLLMGCAFSVGLILVVVGGAELFTSNVLLVMAWVSGRIEGAAMVRNWVIVYLGNFVGAFLTAGLVVLSQQYRSADGGVGYAALHLADGKGDLGFLRAVVLGVLCNTLVCLAVWLSYSARTTADRIVAVVPPVAAFVAAGFEHSVANMYFLPLAAMIKNSAPESFWSSIHADAGDFAHVGWQPFIANLLPVTIGNLIGGALIVGGLYWLAYLRPLTPGRRTGPVPPRTP</sequence>
<name>A0A9X1SZA3_9ACTN</name>
<evidence type="ECO:0000256" key="2">
    <source>
        <dbReference type="ARBA" id="ARBA00022448"/>
    </source>
</evidence>
<dbReference type="PROSITE" id="PS01005">
    <property type="entry name" value="FORMATE_NITRITE_TP_1"/>
    <property type="match status" value="1"/>
</dbReference>
<dbReference type="InterPro" id="IPR000292">
    <property type="entry name" value="For/NO2_transpt"/>
</dbReference>
<dbReference type="InterPro" id="IPR023271">
    <property type="entry name" value="Aquaporin-like"/>
</dbReference>
<evidence type="ECO:0000313" key="11">
    <source>
        <dbReference type="EMBL" id="MCD5317245.1"/>
    </source>
</evidence>
<feature type="transmembrane region" description="Helical" evidence="10">
    <location>
        <begin position="123"/>
        <end position="144"/>
    </location>
</feature>
<proteinExistence type="inferred from homology"/>